<comment type="subcellular location">
    <subcellularLocation>
        <location evidence="1">Cell membrane</location>
        <topology evidence="1">Multi-pass membrane protein</topology>
    </subcellularLocation>
</comment>
<evidence type="ECO:0000259" key="7">
    <source>
        <dbReference type="Pfam" id="PF06271"/>
    </source>
</evidence>
<proteinExistence type="predicted"/>
<sequence>MAAVDGSHPVTPPVYATWGERVIAAVLDNAILAGVTWLALGTGIAQPTLTPGLWRDTNAEQGSLTGWMILVPIGALVILLVLQATTGWTPGKLVVGIRVVRDDPAGRPGPAGLWTTAARWVLHLLDAILLIGYLRPLWHQQRQTFADGIAHTIVVRALPQLSRRPRIAAYSAALVVCVLGIGYGCVPISSVGSAPVDDVISCGQERQGPLLTTGNITLGGSTEFARDRRMWTVRESRTALPGATISWTSDPSVRDADYRVELDALARSASGGPVVSRFWDLGTGGVADPVGDHDVTHTRSISPEGDTHVAKVEMADSDDVADRLGTDLMLDVRLIADGEIVAACGGTMSYGTVNHAGY</sequence>
<dbReference type="EMBL" id="JBHUOG010000001">
    <property type="protein sequence ID" value="MFD2794145.1"/>
    <property type="molecule type" value="Genomic_DNA"/>
</dbReference>
<evidence type="ECO:0000256" key="3">
    <source>
        <dbReference type="ARBA" id="ARBA00022692"/>
    </source>
</evidence>
<keyword evidence="3 6" id="KW-0812">Transmembrane</keyword>
<name>A0ABW5VSB5_9MICO</name>
<evidence type="ECO:0000256" key="6">
    <source>
        <dbReference type="SAM" id="Phobius"/>
    </source>
</evidence>
<dbReference type="Pfam" id="PF06271">
    <property type="entry name" value="RDD"/>
    <property type="match status" value="1"/>
</dbReference>
<feature type="transmembrane region" description="Helical" evidence="6">
    <location>
        <begin position="22"/>
        <end position="44"/>
    </location>
</feature>
<keyword evidence="9" id="KW-1185">Reference proteome</keyword>
<feature type="transmembrane region" description="Helical" evidence="6">
    <location>
        <begin position="167"/>
        <end position="184"/>
    </location>
</feature>
<gene>
    <name evidence="8" type="ORF">ACFS27_11365</name>
</gene>
<dbReference type="Proteomes" id="UP001597479">
    <property type="component" value="Unassembled WGS sequence"/>
</dbReference>
<dbReference type="RefSeq" id="WP_377182959.1">
    <property type="nucleotide sequence ID" value="NZ_JBHUOG010000001.1"/>
</dbReference>
<feature type="domain" description="RDD" evidence="7">
    <location>
        <begin position="15"/>
        <end position="150"/>
    </location>
</feature>
<evidence type="ECO:0000256" key="1">
    <source>
        <dbReference type="ARBA" id="ARBA00004651"/>
    </source>
</evidence>
<feature type="transmembrane region" description="Helical" evidence="6">
    <location>
        <begin position="117"/>
        <end position="134"/>
    </location>
</feature>
<evidence type="ECO:0000256" key="2">
    <source>
        <dbReference type="ARBA" id="ARBA00022475"/>
    </source>
</evidence>
<keyword evidence="5 6" id="KW-0472">Membrane</keyword>
<evidence type="ECO:0000313" key="9">
    <source>
        <dbReference type="Proteomes" id="UP001597479"/>
    </source>
</evidence>
<comment type="caution">
    <text evidence="8">The sequence shown here is derived from an EMBL/GenBank/DDBJ whole genome shotgun (WGS) entry which is preliminary data.</text>
</comment>
<dbReference type="InterPro" id="IPR051791">
    <property type="entry name" value="Pra-immunoreactive"/>
</dbReference>
<evidence type="ECO:0000313" key="8">
    <source>
        <dbReference type="EMBL" id="MFD2794145.1"/>
    </source>
</evidence>
<dbReference type="PANTHER" id="PTHR36115">
    <property type="entry name" value="PROLINE-RICH ANTIGEN HOMOLOG-RELATED"/>
    <property type="match status" value="1"/>
</dbReference>
<dbReference type="InterPro" id="IPR010432">
    <property type="entry name" value="RDD"/>
</dbReference>
<accession>A0ABW5VSB5</accession>
<keyword evidence="2" id="KW-1003">Cell membrane</keyword>
<evidence type="ECO:0000256" key="5">
    <source>
        <dbReference type="ARBA" id="ARBA00023136"/>
    </source>
</evidence>
<protein>
    <submittedName>
        <fullName evidence="8">RDD family protein</fullName>
    </submittedName>
</protein>
<feature type="transmembrane region" description="Helical" evidence="6">
    <location>
        <begin position="64"/>
        <end position="84"/>
    </location>
</feature>
<organism evidence="8 9">
    <name type="scientific">Promicromonospora vindobonensis</name>
    <dbReference type="NCBI Taxonomy" id="195748"/>
    <lineage>
        <taxon>Bacteria</taxon>
        <taxon>Bacillati</taxon>
        <taxon>Actinomycetota</taxon>
        <taxon>Actinomycetes</taxon>
        <taxon>Micrococcales</taxon>
        <taxon>Promicromonosporaceae</taxon>
        <taxon>Promicromonospora</taxon>
    </lineage>
</organism>
<reference evidence="9" key="1">
    <citation type="journal article" date="2019" name="Int. J. Syst. Evol. Microbiol.">
        <title>The Global Catalogue of Microorganisms (GCM) 10K type strain sequencing project: providing services to taxonomists for standard genome sequencing and annotation.</title>
        <authorList>
            <consortium name="The Broad Institute Genomics Platform"/>
            <consortium name="The Broad Institute Genome Sequencing Center for Infectious Disease"/>
            <person name="Wu L."/>
            <person name="Ma J."/>
        </authorList>
    </citation>
    <scope>NUCLEOTIDE SEQUENCE [LARGE SCALE GENOMIC DNA]</scope>
    <source>
        <strain evidence="9">CCM 7044</strain>
    </source>
</reference>
<evidence type="ECO:0000256" key="4">
    <source>
        <dbReference type="ARBA" id="ARBA00022989"/>
    </source>
</evidence>
<dbReference type="PANTHER" id="PTHR36115:SF6">
    <property type="entry name" value="PROLINE-RICH ANTIGEN HOMOLOG"/>
    <property type="match status" value="1"/>
</dbReference>
<keyword evidence="4 6" id="KW-1133">Transmembrane helix</keyword>